<dbReference type="PROSITE" id="PS50893">
    <property type="entry name" value="ABC_TRANSPORTER_2"/>
    <property type="match status" value="1"/>
</dbReference>
<dbReference type="GO" id="GO:0005524">
    <property type="term" value="F:ATP binding"/>
    <property type="evidence" value="ECO:0007669"/>
    <property type="project" value="UniProtKB-KW"/>
</dbReference>
<dbReference type="RefSeq" id="WP_130917505.1">
    <property type="nucleotide sequence ID" value="NZ_LR215973.1"/>
</dbReference>
<dbReference type="InterPro" id="IPR047748">
    <property type="entry name" value="AztA-like"/>
</dbReference>
<feature type="domain" description="ABC transporter" evidence="5">
    <location>
        <begin position="6"/>
        <end position="224"/>
    </location>
</feature>
<dbReference type="SUPFAM" id="SSF52540">
    <property type="entry name" value="P-loop containing nucleoside triphosphate hydrolases"/>
    <property type="match status" value="1"/>
</dbReference>
<dbReference type="PROSITE" id="PS00211">
    <property type="entry name" value="ABC_TRANSPORTER_1"/>
    <property type="match status" value="1"/>
</dbReference>
<organism evidence="6 7">
    <name type="scientific">Nocardia cyriacigeorgica</name>
    <dbReference type="NCBI Taxonomy" id="135487"/>
    <lineage>
        <taxon>Bacteria</taxon>
        <taxon>Bacillati</taxon>
        <taxon>Actinomycetota</taxon>
        <taxon>Actinomycetes</taxon>
        <taxon>Mycobacteriales</taxon>
        <taxon>Nocardiaceae</taxon>
        <taxon>Nocardia</taxon>
    </lineage>
</organism>
<dbReference type="PANTHER" id="PTHR42734">
    <property type="entry name" value="METAL TRANSPORT SYSTEM ATP-BINDING PROTEIN TM_0124-RELATED"/>
    <property type="match status" value="1"/>
</dbReference>
<dbReference type="Proteomes" id="UP000290439">
    <property type="component" value="Chromosome"/>
</dbReference>
<keyword evidence="6" id="KW-0378">Hydrolase</keyword>
<keyword evidence="3" id="KW-0547">Nucleotide-binding</keyword>
<name>A0A4V6ICJ3_9NOCA</name>
<dbReference type="SMART" id="SM00382">
    <property type="entry name" value="AAA"/>
    <property type="match status" value="1"/>
</dbReference>
<dbReference type="EMBL" id="LR215973">
    <property type="protein sequence ID" value="VFA99203.1"/>
    <property type="molecule type" value="Genomic_DNA"/>
</dbReference>
<evidence type="ECO:0000313" key="7">
    <source>
        <dbReference type="Proteomes" id="UP000290439"/>
    </source>
</evidence>
<gene>
    <name evidence="6" type="primary">fhuC_2</name>
    <name evidence="6" type="ORF">NCTC10797_02984</name>
</gene>
<evidence type="ECO:0000256" key="1">
    <source>
        <dbReference type="ARBA" id="ARBA00005417"/>
    </source>
</evidence>
<dbReference type="EC" id="3.6.3.34" evidence="6"/>
<dbReference type="InterPro" id="IPR050153">
    <property type="entry name" value="Metal_Ion_Import_ABC"/>
</dbReference>
<proteinExistence type="inferred from homology"/>
<dbReference type="GO" id="GO:0016887">
    <property type="term" value="F:ATP hydrolysis activity"/>
    <property type="evidence" value="ECO:0007669"/>
    <property type="project" value="InterPro"/>
</dbReference>
<reference evidence="6 7" key="1">
    <citation type="submission" date="2019-02" db="EMBL/GenBank/DDBJ databases">
        <authorList>
            <consortium name="Pathogen Informatics"/>
        </authorList>
    </citation>
    <scope>NUCLEOTIDE SEQUENCE [LARGE SCALE GENOMIC DNA]</scope>
    <source>
        <strain evidence="6 7">3012STDY6756504</strain>
    </source>
</reference>
<keyword evidence="2" id="KW-0813">Transport</keyword>
<dbReference type="AlphaFoldDB" id="A0A4V6ICJ3"/>
<dbReference type="InterPro" id="IPR027417">
    <property type="entry name" value="P-loop_NTPase"/>
</dbReference>
<evidence type="ECO:0000256" key="3">
    <source>
        <dbReference type="ARBA" id="ARBA00022741"/>
    </source>
</evidence>
<accession>A0A4V6ICJ3</accession>
<evidence type="ECO:0000256" key="2">
    <source>
        <dbReference type="ARBA" id="ARBA00022448"/>
    </source>
</evidence>
<dbReference type="InterPro" id="IPR003439">
    <property type="entry name" value="ABC_transporter-like_ATP-bd"/>
</dbReference>
<dbReference type="Gene3D" id="3.40.50.300">
    <property type="entry name" value="P-loop containing nucleotide triphosphate hydrolases"/>
    <property type="match status" value="1"/>
</dbReference>
<dbReference type="InterPro" id="IPR017871">
    <property type="entry name" value="ABC_transporter-like_CS"/>
</dbReference>
<keyword evidence="4 6" id="KW-0067">ATP-binding</keyword>
<sequence>MQTPDIRLAGLSAGYRGNRVLHEVTATLPNGKVTALLGPNGSGKSTLLAALAGVVPLLAGTIAGRDGLRPALVVQQSAVPATLPITVRETVAMGRWAHRGPWRRLTGADQAIIGECLDRLAITGLADRRLDTLSGGQRQRALLAQALAQQSQLLLLDEPTTGLDLEAREQITSAIAEVSAAGVTVVHATHDLDDALRADHCVHLRGGRVVSEGEPRTALLARSS</sequence>
<dbReference type="PANTHER" id="PTHR42734:SF5">
    <property type="entry name" value="IRON TRANSPORT SYSTEM ATP-BINDING PROTEIN HI_0361-RELATED"/>
    <property type="match status" value="1"/>
</dbReference>
<comment type="similarity">
    <text evidence="1">Belongs to the ABC transporter superfamily.</text>
</comment>
<evidence type="ECO:0000259" key="5">
    <source>
        <dbReference type="PROSITE" id="PS50893"/>
    </source>
</evidence>
<dbReference type="Pfam" id="PF00005">
    <property type="entry name" value="ABC_tran"/>
    <property type="match status" value="1"/>
</dbReference>
<dbReference type="InterPro" id="IPR003593">
    <property type="entry name" value="AAA+_ATPase"/>
</dbReference>
<evidence type="ECO:0000313" key="6">
    <source>
        <dbReference type="EMBL" id="VFA99203.1"/>
    </source>
</evidence>
<dbReference type="NCBIfam" id="NF040873">
    <property type="entry name" value="AztA"/>
    <property type="match status" value="1"/>
</dbReference>
<evidence type="ECO:0000256" key="4">
    <source>
        <dbReference type="ARBA" id="ARBA00022840"/>
    </source>
</evidence>
<protein>
    <submittedName>
        <fullName evidence="6">Iron(3+)-hydroxamate import ATP-binding protein FhuC</fullName>
        <ecNumber evidence="6">3.6.3.34</ecNumber>
    </submittedName>
</protein>